<dbReference type="AlphaFoldDB" id="A0A450W1L4"/>
<protein>
    <submittedName>
        <fullName evidence="1">Uncharacterized protein</fullName>
    </submittedName>
</protein>
<evidence type="ECO:0000313" key="2">
    <source>
        <dbReference type="EMBL" id="VFK28348.1"/>
    </source>
</evidence>
<sequence length="55" mass="6486">MSPKHPYRYVDEFSFRRNDGNVEIHIMEQSNALLFGPEGKRITYKELTGKEQDGR</sequence>
<name>A0A450W1L4_9GAMM</name>
<dbReference type="EMBL" id="CAADFP010000063">
    <property type="protein sequence ID" value="VFK28348.1"/>
    <property type="molecule type" value="Genomic_DNA"/>
</dbReference>
<dbReference type="EMBL" id="CAADFM010000046">
    <property type="protein sequence ID" value="VFK10941.1"/>
    <property type="molecule type" value="Genomic_DNA"/>
</dbReference>
<gene>
    <name evidence="1" type="ORF">BECKLPF1236A_GA0070988_100468</name>
    <name evidence="2" type="ORF">BECKLPF1236C_GA0070990_100638</name>
</gene>
<organism evidence="1">
    <name type="scientific">Candidatus Kentrum sp. LPFa</name>
    <dbReference type="NCBI Taxonomy" id="2126335"/>
    <lineage>
        <taxon>Bacteria</taxon>
        <taxon>Pseudomonadati</taxon>
        <taxon>Pseudomonadota</taxon>
        <taxon>Gammaproteobacteria</taxon>
        <taxon>Candidatus Kentrum</taxon>
    </lineage>
</organism>
<proteinExistence type="predicted"/>
<evidence type="ECO:0000313" key="1">
    <source>
        <dbReference type="EMBL" id="VFK10941.1"/>
    </source>
</evidence>
<reference evidence="1" key="1">
    <citation type="submission" date="2019-02" db="EMBL/GenBank/DDBJ databases">
        <authorList>
            <person name="Gruber-Vodicka R. H."/>
            <person name="Seah K. B. B."/>
        </authorList>
    </citation>
    <scope>NUCLEOTIDE SEQUENCE</scope>
    <source>
        <strain evidence="1">BECK_S312</strain>
        <strain evidence="2">BECK_S426</strain>
    </source>
</reference>
<accession>A0A450W1L4</accession>